<evidence type="ECO:0000313" key="2">
    <source>
        <dbReference type="EMBL" id="NEU06515.1"/>
    </source>
</evidence>
<dbReference type="RefSeq" id="WP_199870893.1">
    <property type="nucleotide sequence ID" value="NZ_JAAGPU010000048.1"/>
</dbReference>
<accession>A0A6M0H757</accession>
<sequence length="127" mass="14657">MDKNHFLKLKIPCGLAIVKIESFFKTIFYEVLLLLEGYECVSTPNIKVAFAHQTTIFITNESDTCQEFFVYVSPDGENYIINEPVISVHPNETEIVVPRYYSKYIRIQGKSDGEIKFRINIQQQISG</sequence>
<protein>
    <recommendedName>
        <fullName evidence="1">DUF6385 domain-containing protein</fullName>
    </recommendedName>
</protein>
<feature type="domain" description="DUF6385" evidence="1">
    <location>
        <begin position="51"/>
        <end position="124"/>
    </location>
</feature>
<organism evidence="2 3">
    <name type="scientific">Clostridium senegalense</name>
    <dbReference type="NCBI Taxonomy" id="1465809"/>
    <lineage>
        <taxon>Bacteria</taxon>
        <taxon>Bacillati</taxon>
        <taxon>Bacillota</taxon>
        <taxon>Clostridia</taxon>
        <taxon>Eubacteriales</taxon>
        <taxon>Clostridiaceae</taxon>
        <taxon>Clostridium</taxon>
    </lineage>
</organism>
<evidence type="ECO:0000259" key="1">
    <source>
        <dbReference type="Pfam" id="PF19912"/>
    </source>
</evidence>
<keyword evidence="3" id="KW-1185">Reference proteome</keyword>
<proteinExistence type="predicted"/>
<dbReference type="AlphaFoldDB" id="A0A6M0H757"/>
<comment type="caution">
    <text evidence="2">The sequence shown here is derived from an EMBL/GenBank/DDBJ whole genome shotgun (WGS) entry which is preliminary data.</text>
</comment>
<dbReference type="EMBL" id="JAAGPU010000048">
    <property type="protein sequence ID" value="NEU06515.1"/>
    <property type="molecule type" value="Genomic_DNA"/>
</dbReference>
<dbReference type="InterPro" id="IPR045965">
    <property type="entry name" value="DUF6385"/>
</dbReference>
<dbReference type="Pfam" id="PF19912">
    <property type="entry name" value="DUF6385"/>
    <property type="match status" value="1"/>
</dbReference>
<reference evidence="2 3" key="1">
    <citation type="submission" date="2020-02" db="EMBL/GenBank/DDBJ databases">
        <title>Genome assembly of a novel Clostridium senegalense strain.</title>
        <authorList>
            <person name="Gupta T.B."/>
            <person name="Jauregui R."/>
            <person name="Maclean P."/>
            <person name="Nawarathana A."/>
            <person name="Brightwell G."/>
        </authorList>
    </citation>
    <scope>NUCLEOTIDE SEQUENCE [LARGE SCALE GENOMIC DNA]</scope>
    <source>
        <strain evidence="2 3">AGRFS4</strain>
    </source>
</reference>
<name>A0A6M0H757_9CLOT</name>
<dbReference type="Proteomes" id="UP000481872">
    <property type="component" value="Unassembled WGS sequence"/>
</dbReference>
<gene>
    <name evidence="2" type="ORF">G3M99_17045</name>
</gene>
<evidence type="ECO:0000313" key="3">
    <source>
        <dbReference type="Proteomes" id="UP000481872"/>
    </source>
</evidence>